<name>A0A7W9TP21_CASDE</name>
<comment type="subcellular location">
    <subcellularLocation>
        <location evidence="1">Membrane</location>
        <topology evidence="1">Multi-pass membrane protein</topology>
    </subcellularLocation>
</comment>
<evidence type="ECO:0000256" key="5">
    <source>
        <dbReference type="SAM" id="Phobius"/>
    </source>
</evidence>
<feature type="transmembrane region" description="Helical" evidence="5">
    <location>
        <begin position="36"/>
        <end position="59"/>
    </location>
</feature>
<evidence type="ECO:0000313" key="7">
    <source>
        <dbReference type="Proteomes" id="UP000541136"/>
    </source>
</evidence>
<dbReference type="RefSeq" id="WP_052355886.1">
    <property type="nucleotide sequence ID" value="NZ_JACHIB010000006.1"/>
</dbReference>
<dbReference type="Proteomes" id="UP000541136">
    <property type="component" value="Unassembled WGS sequence"/>
</dbReference>
<evidence type="ECO:0000256" key="3">
    <source>
        <dbReference type="ARBA" id="ARBA00022989"/>
    </source>
</evidence>
<evidence type="ECO:0000256" key="4">
    <source>
        <dbReference type="ARBA" id="ARBA00023136"/>
    </source>
</evidence>
<protein>
    <recommendedName>
        <fullName evidence="8">EI24 domain-containing protein</fullName>
    </recommendedName>
</protein>
<proteinExistence type="predicted"/>
<feature type="transmembrane region" description="Helical" evidence="5">
    <location>
        <begin position="146"/>
        <end position="164"/>
    </location>
</feature>
<sequence length="263" mass="29879">MTHQDLTLRDPRTAHGLALVGQAFRRAAASQLHPRMIAALFLPFVIAFLGAVVLLWFFWQPLTGWLDQEASSWGLFNTIDGWLVAVGLFSLKLWLVPLLAAGLLLPMAGILGLVIAAVFVMPIVLRHLEHREYRGLNRQGRNTTALGVWNAIWVGLLFCLGWLVTMPLWLIPPMALVLPVFWWAFALNRMLRVDAMIEHASAAERRLLWRRHNRQLWLIAACLAVVNLIPLFWLVMPVFSALVYAHFCLEAIRRLRAETVIDV</sequence>
<dbReference type="AlphaFoldDB" id="A0A7W9TP21"/>
<accession>A0A7W9TP21</accession>
<organism evidence="6 7">
    <name type="scientific">Castellaniella defragrans</name>
    <name type="common">Alcaligenes defragrans</name>
    <dbReference type="NCBI Taxonomy" id="75697"/>
    <lineage>
        <taxon>Bacteria</taxon>
        <taxon>Pseudomonadati</taxon>
        <taxon>Pseudomonadota</taxon>
        <taxon>Betaproteobacteria</taxon>
        <taxon>Burkholderiales</taxon>
        <taxon>Alcaligenaceae</taxon>
        <taxon>Castellaniella</taxon>
    </lineage>
</organism>
<keyword evidence="2 5" id="KW-0812">Transmembrane</keyword>
<feature type="transmembrane region" description="Helical" evidence="5">
    <location>
        <begin position="98"/>
        <end position="125"/>
    </location>
</feature>
<comment type="caution">
    <text evidence="6">The sequence shown here is derived from an EMBL/GenBank/DDBJ whole genome shotgun (WGS) entry which is preliminary data.</text>
</comment>
<keyword evidence="4 5" id="KW-0472">Membrane</keyword>
<evidence type="ECO:0008006" key="8">
    <source>
        <dbReference type="Google" id="ProtNLM"/>
    </source>
</evidence>
<dbReference type="Pfam" id="PF07264">
    <property type="entry name" value="EI24"/>
    <property type="match status" value="1"/>
</dbReference>
<feature type="transmembrane region" description="Helical" evidence="5">
    <location>
        <begin position="216"/>
        <end position="236"/>
    </location>
</feature>
<evidence type="ECO:0000313" key="6">
    <source>
        <dbReference type="EMBL" id="MBB6083187.1"/>
    </source>
</evidence>
<evidence type="ECO:0000256" key="2">
    <source>
        <dbReference type="ARBA" id="ARBA00022692"/>
    </source>
</evidence>
<feature type="transmembrane region" description="Helical" evidence="5">
    <location>
        <begin position="170"/>
        <end position="187"/>
    </location>
</feature>
<reference evidence="6 7" key="1">
    <citation type="submission" date="2020-08" db="EMBL/GenBank/DDBJ databases">
        <title>Genomic Encyclopedia of Type Strains, Phase IV (KMG-IV): sequencing the most valuable type-strain genomes for metagenomic binning, comparative biology and taxonomic classification.</title>
        <authorList>
            <person name="Goeker M."/>
        </authorList>
    </citation>
    <scope>NUCLEOTIDE SEQUENCE [LARGE SCALE GENOMIC DNA]</scope>
    <source>
        <strain evidence="6 7">DSM 12141</strain>
    </source>
</reference>
<dbReference type="EMBL" id="JACHIB010000006">
    <property type="protein sequence ID" value="MBB6083187.1"/>
    <property type="molecule type" value="Genomic_DNA"/>
</dbReference>
<dbReference type="InterPro" id="IPR059112">
    <property type="entry name" value="CysZ/EI24"/>
</dbReference>
<gene>
    <name evidence="6" type="ORF">HNR28_001224</name>
</gene>
<keyword evidence="3 5" id="KW-1133">Transmembrane helix</keyword>
<evidence type="ECO:0000256" key="1">
    <source>
        <dbReference type="ARBA" id="ARBA00004141"/>
    </source>
</evidence>